<dbReference type="AlphaFoldDB" id="A0A9P8I1C7"/>
<proteinExistence type="predicted"/>
<dbReference type="InterPro" id="IPR029062">
    <property type="entry name" value="Class_I_gatase-like"/>
</dbReference>
<accession>A0A9P8I1C7</accession>
<protein>
    <submittedName>
        <fullName evidence="2">Uncharacterized protein</fullName>
    </submittedName>
</protein>
<evidence type="ECO:0000313" key="2">
    <source>
        <dbReference type="EMBL" id="KAH0533916.1"/>
    </source>
</evidence>
<reference evidence="2" key="1">
    <citation type="submission" date="2021-03" db="EMBL/GenBank/DDBJ databases">
        <title>Comparative genomics and phylogenomic investigation of the class Geoglossomycetes provide insights into ecological specialization and systematics.</title>
        <authorList>
            <person name="Melie T."/>
            <person name="Pirro S."/>
            <person name="Miller A.N."/>
            <person name="Quandt A."/>
        </authorList>
    </citation>
    <scope>NUCLEOTIDE SEQUENCE</scope>
    <source>
        <strain evidence="2">GBOQ0MN5Z8</strain>
    </source>
</reference>
<keyword evidence="3" id="KW-1185">Reference proteome</keyword>
<dbReference type="OrthoDB" id="543156at2759"/>
<dbReference type="SUPFAM" id="SSF52317">
    <property type="entry name" value="Class I glutamine amidotransferase-like"/>
    <property type="match status" value="1"/>
</dbReference>
<dbReference type="EMBL" id="JAGHQL010000313">
    <property type="protein sequence ID" value="KAH0533916.1"/>
    <property type="molecule type" value="Genomic_DNA"/>
</dbReference>
<sequence length="328" mass="33837">MFDLAINPGSMQIIKEFYESDKVVSAVCHGPAALINVVLPDGSYLPENSPDTGFSNAEEEQVGITKAVPFLLEDELNKRSGGKHEKAAGSWRPKVASAEGGRLLTGENSASATPLAEAVLQAIKKAPQSTVRNRAGLCERAQAGAHCFQQTTLHDGTPPLSELCNQCQSPSISDSGVYGPNHTLEDSGFLSGEAFGELLGGYLDSPAAEYSAVAVPGEIQTGNDAHDTVMQSIDGHLQLQGDGPLDLNWNFGVAGDAQVGSNAEGPPQTVAPTMLSSRGGSTASAIQTGNNQLFSQPADSNAKANEASIPSPAPTPPPPPASSLPGPT</sequence>
<name>A0A9P8I1C7_9PEZI</name>
<evidence type="ECO:0000256" key="1">
    <source>
        <dbReference type="SAM" id="MobiDB-lite"/>
    </source>
</evidence>
<feature type="compositionally biased region" description="Pro residues" evidence="1">
    <location>
        <begin position="311"/>
        <end position="328"/>
    </location>
</feature>
<gene>
    <name evidence="2" type="ORF">FGG08_007469</name>
</gene>
<comment type="caution">
    <text evidence="2">The sequence shown here is derived from an EMBL/GenBank/DDBJ whole genome shotgun (WGS) entry which is preliminary data.</text>
</comment>
<feature type="compositionally biased region" description="Polar residues" evidence="1">
    <location>
        <begin position="270"/>
        <end position="303"/>
    </location>
</feature>
<organism evidence="2 3">
    <name type="scientific">Glutinoglossum americanum</name>
    <dbReference type="NCBI Taxonomy" id="1670608"/>
    <lineage>
        <taxon>Eukaryota</taxon>
        <taxon>Fungi</taxon>
        <taxon>Dikarya</taxon>
        <taxon>Ascomycota</taxon>
        <taxon>Pezizomycotina</taxon>
        <taxon>Geoglossomycetes</taxon>
        <taxon>Geoglossales</taxon>
        <taxon>Geoglossaceae</taxon>
        <taxon>Glutinoglossum</taxon>
    </lineage>
</organism>
<evidence type="ECO:0000313" key="3">
    <source>
        <dbReference type="Proteomes" id="UP000698800"/>
    </source>
</evidence>
<feature type="region of interest" description="Disordered" evidence="1">
    <location>
        <begin position="258"/>
        <end position="328"/>
    </location>
</feature>
<feature type="non-terminal residue" evidence="2">
    <location>
        <position position="328"/>
    </location>
</feature>
<dbReference type="Proteomes" id="UP000698800">
    <property type="component" value="Unassembled WGS sequence"/>
</dbReference>
<dbReference type="Gene3D" id="3.40.50.880">
    <property type="match status" value="1"/>
</dbReference>